<feature type="compositionally biased region" description="Low complexity" evidence="1">
    <location>
        <begin position="157"/>
        <end position="166"/>
    </location>
</feature>
<dbReference type="PROSITE" id="PS51391">
    <property type="entry name" value="CID"/>
    <property type="match status" value="1"/>
</dbReference>
<dbReference type="EMBL" id="CAKXYY010000009">
    <property type="protein sequence ID" value="CAH2353194.1"/>
    <property type="molecule type" value="Genomic_DNA"/>
</dbReference>
<comment type="caution">
    <text evidence="3">The sequence shown here is derived from an EMBL/GenBank/DDBJ whole genome shotgun (WGS) entry which is preliminary data.</text>
</comment>
<feature type="compositionally biased region" description="Low complexity" evidence="1">
    <location>
        <begin position="382"/>
        <end position="393"/>
    </location>
</feature>
<evidence type="ECO:0000313" key="4">
    <source>
        <dbReference type="Proteomes" id="UP000837801"/>
    </source>
</evidence>
<dbReference type="GO" id="GO:0031124">
    <property type="term" value="P:mRNA 3'-end processing"/>
    <property type="evidence" value="ECO:0007669"/>
    <property type="project" value="TreeGrafter"/>
</dbReference>
<dbReference type="InterPro" id="IPR008942">
    <property type="entry name" value="ENTH_VHS"/>
</dbReference>
<evidence type="ECO:0000256" key="1">
    <source>
        <dbReference type="SAM" id="MobiDB-lite"/>
    </source>
</evidence>
<dbReference type="Gene3D" id="1.25.40.90">
    <property type="match status" value="1"/>
</dbReference>
<feature type="domain" description="CID" evidence="2">
    <location>
        <begin position="1"/>
        <end position="138"/>
    </location>
</feature>
<dbReference type="PANTHER" id="PTHR12460">
    <property type="entry name" value="CYCLIN-DEPENDENT KINASE INHIBITOR-RELATED PROTEIN"/>
    <property type="match status" value="1"/>
</dbReference>
<evidence type="ECO:0000313" key="3">
    <source>
        <dbReference type="EMBL" id="CAH2353194.1"/>
    </source>
</evidence>
<dbReference type="InterPro" id="IPR006569">
    <property type="entry name" value="CID_dom"/>
</dbReference>
<dbReference type="Pfam" id="PF04818">
    <property type="entry name" value="CID"/>
    <property type="match status" value="1"/>
</dbReference>
<feature type="compositionally biased region" description="Acidic residues" evidence="1">
    <location>
        <begin position="427"/>
        <end position="447"/>
    </location>
</feature>
<feature type="compositionally biased region" description="Low complexity" evidence="1">
    <location>
        <begin position="342"/>
        <end position="363"/>
    </location>
</feature>
<evidence type="ECO:0000259" key="2">
    <source>
        <dbReference type="PROSITE" id="PS51391"/>
    </source>
</evidence>
<dbReference type="GO" id="GO:0000993">
    <property type="term" value="F:RNA polymerase II complex binding"/>
    <property type="evidence" value="ECO:0007669"/>
    <property type="project" value="TreeGrafter"/>
</dbReference>
<reference evidence="3" key="1">
    <citation type="submission" date="2022-03" db="EMBL/GenBank/DDBJ databases">
        <authorList>
            <person name="Legras J.-L."/>
            <person name="Devillers H."/>
            <person name="Grondin C."/>
        </authorList>
    </citation>
    <scope>NUCLEOTIDE SEQUENCE</scope>
    <source>
        <strain evidence="3">CLIB 1423</strain>
    </source>
</reference>
<feature type="compositionally biased region" description="Basic and acidic residues" evidence="1">
    <location>
        <begin position="405"/>
        <end position="417"/>
    </location>
</feature>
<keyword evidence="4" id="KW-1185">Reference proteome</keyword>
<feature type="compositionally biased region" description="Acidic residues" evidence="1">
    <location>
        <begin position="287"/>
        <end position="296"/>
    </location>
</feature>
<name>A0A9P0QQS8_9ASCO</name>
<feature type="region of interest" description="Disordered" evidence="1">
    <location>
        <begin position="144"/>
        <end position="169"/>
    </location>
</feature>
<protein>
    <submittedName>
        <fullName evidence="3">Regulator of Ty1 transposition protein 103</fullName>
    </submittedName>
</protein>
<dbReference type="SMART" id="SM00582">
    <property type="entry name" value="RPR"/>
    <property type="match status" value="1"/>
</dbReference>
<gene>
    <name evidence="3" type="ORF">CLIB1423_09S04896</name>
</gene>
<proteinExistence type="predicted"/>
<sequence>MSFSSEIFNKKLSGLSETQDSIVTISQWILFHHRHSKDSARYWSEYILNLSSSTSSSSKKLSLLYLCNDVVQQARHKRKPEFIRNFAEVLPNVFNKVYKTVSDSVKPKVTRLIDVWEQRSVFTRDEIKSMKRAVELSKNNKNIEDYDDAEGTGSGKSGSNNSSSGGADIAPELAHLNDSLVHLNTLNSSNQSILQQMTIQSKTYLPSDPSASDNLPSPKIYISKLNILEKFCNLATTNLSSIKNERQSLLKQLESLTTIVSSGIKSDDAKLELVQTTLAKLKETMSELEEMIEPEEPSPAYDDEPIRKNSKSDISNAEDDDDDMIPTYENSDDEADDDNENKSNSNNHSNSNDSNNNNGNGNNADDDEDDYEPAIKRHKPSRSPSISSGASTPSHKKSVAFSEDIEIKEYEREERTDLIQILKSDDEHSEEEPYNTDDIYNTDEPSEEFEKHHKDDLELKHEHDAESGDEYEPSAPDNDTQNDVLSILSKLG</sequence>
<dbReference type="SUPFAM" id="SSF48464">
    <property type="entry name" value="ENTH/VHS domain"/>
    <property type="match status" value="1"/>
</dbReference>
<feature type="region of interest" description="Disordered" evidence="1">
    <location>
        <begin position="287"/>
        <end position="492"/>
    </location>
</feature>
<dbReference type="OrthoDB" id="10069473at2759"/>
<organism evidence="3 4">
    <name type="scientific">[Candida] railenensis</name>
    <dbReference type="NCBI Taxonomy" id="45579"/>
    <lineage>
        <taxon>Eukaryota</taxon>
        <taxon>Fungi</taxon>
        <taxon>Dikarya</taxon>
        <taxon>Ascomycota</taxon>
        <taxon>Saccharomycotina</taxon>
        <taxon>Pichiomycetes</taxon>
        <taxon>Debaryomycetaceae</taxon>
        <taxon>Kurtzmaniella</taxon>
    </lineage>
</organism>
<dbReference type="Proteomes" id="UP000837801">
    <property type="component" value="Unassembled WGS sequence"/>
</dbReference>
<dbReference type="PANTHER" id="PTHR12460:SF0">
    <property type="entry name" value="CID DOMAIN-CONTAINING PROTEIN-RELATED"/>
    <property type="match status" value="1"/>
</dbReference>
<accession>A0A9P0QQS8</accession>
<dbReference type="AlphaFoldDB" id="A0A9P0QQS8"/>
<feature type="compositionally biased region" description="Acidic residues" evidence="1">
    <location>
        <begin position="316"/>
        <end position="339"/>
    </location>
</feature>
<feature type="compositionally biased region" description="Basic and acidic residues" evidence="1">
    <location>
        <begin position="448"/>
        <end position="466"/>
    </location>
</feature>